<dbReference type="Pfam" id="PF13669">
    <property type="entry name" value="Glyoxalase_4"/>
    <property type="match status" value="1"/>
</dbReference>
<evidence type="ECO:0000259" key="2">
    <source>
        <dbReference type="PROSITE" id="PS51819"/>
    </source>
</evidence>
<dbReference type="Gene3D" id="3.10.180.10">
    <property type="entry name" value="2,3-Dihydroxybiphenyl 1,2-Dioxygenase, domain 1"/>
    <property type="match status" value="1"/>
</dbReference>
<organism evidence="3 4">
    <name type="scientific">Sphingomonas rustica</name>
    <dbReference type="NCBI Taxonomy" id="3103142"/>
    <lineage>
        <taxon>Bacteria</taxon>
        <taxon>Pseudomonadati</taxon>
        <taxon>Pseudomonadota</taxon>
        <taxon>Alphaproteobacteria</taxon>
        <taxon>Sphingomonadales</taxon>
        <taxon>Sphingomonadaceae</taxon>
        <taxon>Sphingomonas</taxon>
    </lineage>
</organism>
<keyword evidence="1" id="KW-0479">Metal-binding</keyword>
<dbReference type="RefSeq" id="WP_346247112.1">
    <property type="nucleotide sequence ID" value="NZ_JBDIZK010000007.1"/>
</dbReference>
<gene>
    <name evidence="3" type="ORF">TPR58_13055</name>
</gene>
<evidence type="ECO:0000256" key="1">
    <source>
        <dbReference type="ARBA" id="ARBA00022723"/>
    </source>
</evidence>
<protein>
    <submittedName>
        <fullName evidence="3">VOC family protein</fullName>
    </submittedName>
</protein>
<sequence length="134" mass="14702">MTMFEDYTLHHVGIIVPSLEDASAFMAAMGLTEDYRGYVDRWTCWCIFTRSGSGAAIELVAPEGGALARFNKGAGGVHHFAYQVDDLAATTLWCAERGLRMIEPAPVRGAGNFICNFVNPIDTRGIQIEFVQLL</sequence>
<dbReference type="InterPro" id="IPR051785">
    <property type="entry name" value="MMCE/EMCE_epimerase"/>
</dbReference>
<accession>A0ABV0B960</accession>
<proteinExistence type="predicted"/>
<dbReference type="InterPro" id="IPR037523">
    <property type="entry name" value="VOC_core"/>
</dbReference>
<evidence type="ECO:0000313" key="4">
    <source>
        <dbReference type="Proteomes" id="UP001427805"/>
    </source>
</evidence>
<dbReference type="InterPro" id="IPR029068">
    <property type="entry name" value="Glyas_Bleomycin-R_OHBP_Dase"/>
</dbReference>
<reference evidence="3 4" key="1">
    <citation type="submission" date="2024-05" db="EMBL/GenBank/DDBJ databases">
        <title>Sphingomonas sp. HF-S3 16S ribosomal RNA gene Genome sequencing and assembly.</title>
        <authorList>
            <person name="Lee H."/>
        </authorList>
    </citation>
    <scope>NUCLEOTIDE SEQUENCE [LARGE SCALE GENOMIC DNA]</scope>
    <source>
        <strain evidence="3 4">HF-S3</strain>
    </source>
</reference>
<dbReference type="PANTHER" id="PTHR43048">
    <property type="entry name" value="METHYLMALONYL-COA EPIMERASE"/>
    <property type="match status" value="1"/>
</dbReference>
<dbReference type="EMBL" id="JBDIZK010000007">
    <property type="protein sequence ID" value="MEN3748098.1"/>
    <property type="molecule type" value="Genomic_DNA"/>
</dbReference>
<dbReference type="PANTHER" id="PTHR43048:SF3">
    <property type="entry name" value="METHYLMALONYL-COA EPIMERASE, MITOCHONDRIAL"/>
    <property type="match status" value="1"/>
</dbReference>
<dbReference type="SUPFAM" id="SSF54593">
    <property type="entry name" value="Glyoxalase/Bleomycin resistance protein/Dihydroxybiphenyl dioxygenase"/>
    <property type="match status" value="1"/>
</dbReference>
<comment type="caution">
    <text evidence="3">The sequence shown here is derived from an EMBL/GenBank/DDBJ whole genome shotgun (WGS) entry which is preliminary data.</text>
</comment>
<name>A0ABV0B960_9SPHN</name>
<keyword evidence="4" id="KW-1185">Reference proteome</keyword>
<dbReference type="Proteomes" id="UP001427805">
    <property type="component" value="Unassembled WGS sequence"/>
</dbReference>
<evidence type="ECO:0000313" key="3">
    <source>
        <dbReference type="EMBL" id="MEN3748098.1"/>
    </source>
</evidence>
<feature type="domain" description="VOC" evidence="2">
    <location>
        <begin position="8"/>
        <end position="133"/>
    </location>
</feature>
<dbReference type="PROSITE" id="PS51819">
    <property type="entry name" value="VOC"/>
    <property type="match status" value="1"/>
</dbReference>